<dbReference type="EMBL" id="CAADRP010001639">
    <property type="protein sequence ID" value="VFU46110.1"/>
    <property type="molecule type" value="Genomic_DNA"/>
</dbReference>
<reference evidence="3" key="1">
    <citation type="submission" date="2019-03" db="EMBL/GenBank/DDBJ databases">
        <authorList>
            <person name="Mank J."/>
            <person name="Almeida P."/>
        </authorList>
    </citation>
    <scope>NUCLEOTIDE SEQUENCE</scope>
    <source>
        <strain evidence="3">78183</strain>
    </source>
</reference>
<evidence type="ECO:0000259" key="2">
    <source>
        <dbReference type="Pfam" id="PF13966"/>
    </source>
</evidence>
<feature type="compositionally biased region" description="Polar residues" evidence="1">
    <location>
        <begin position="311"/>
        <end position="320"/>
    </location>
</feature>
<dbReference type="AlphaFoldDB" id="A0A6N2M035"/>
<dbReference type="InterPro" id="IPR026960">
    <property type="entry name" value="RVT-Znf"/>
</dbReference>
<feature type="domain" description="Reverse transcriptase zinc-binding" evidence="2">
    <location>
        <begin position="74"/>
        <end position="158"/>
    </location>
</feature>
<sequence>MQHRYSRNRITNLTDGDGNVLHDQEEIGAEAVKYYKNILARQPELQEIWNSINFLPQPHKEDTVIWQGNISGKFSISSAWEYIRKKKAQSPLADLIWFSGHVPRYAFTLWLTSRERLSTMDRPHVQRIMSTNVCVLCRESPETHGHLFFERGYSRELWEVIASKVHLNIPNMNGIPLLMWAATNCTGKKRFGHLLSRHALSIATYFVWQERNRRVFQNQWKTCRTLTGEALHQLWTLLLQHTKPIPEWAMNDWNLQGAELSSSAVPVHLAHPYSGQEVSVQPDVQVQLARPSSGQGDSAQPEVQVHPAHPTTGQGDSSQPRGDVQVQIARSMVFWAEIAVSFRSARAQPICLAE</sequence>
<accession>A0A6N2M035</accession>
<protein>
    <recommendedName>
        <fullName evidence="2">Reverse transcriptase zinc-binding domain-containing protein</fullName>
    </recommendedName>
</protein>
<organism evidence="3">
    <name type="scientific">Salix viminalis</name>
    <name type="common">Common osier</name>
    <name type="synonym">Basket willow</name>
    <dbReference type="NCBI Taxonomy" id="40686"/>
    <lineage>
        <taxon>Eukaryota</taxon>
        <taxon>Viridiplantae</taxon>
        <taxon>Streptophyta</taxon>
        <taxon>Embryophyta</taxon>
        <taxon>Tracheophyta</taxon>
        <taxon>Spermatophyta</taxon>
        <taxon>Magnoliopsida</taxon>
        <taxon>eudicotyledons</taxon>
        <taxon>Gunneridae</taxon>
        <taxon>Pentapetalae</taxon>
        <taxon>rosids</taxon>
        <taxon>fabids</taxon>
        <taxon>Malpighiales</taxon>
        <taxon>Salicaceae</taxon>
        <taxon>Saliceae</taxon>
        <taxon>Salix</taxon>
    </lineage>
</organism>
<dbReference type="PANTHER" id="PTHR33116">
    <property type="entry name" value="REVERSE TRANSCRIPTASE ZINC-BINDING DOMAIN-CONTAINING PROTEIN-RELATED-RELATED"/>
    <property type="match status" value="1"/>
</dbReference>
<name>A0A6N2M035_SALVM</name>
<dbReference type="Pfam" id="PF13966">
    <property type="entry name" value="zf-RVT"/>
    <property type="match status" value="1"/>
</dbReference>
<evidence type="ECO:0000313" key="3">
    <source>
        <dbReference type="EMBL" id="VFU46110.1"/>
    </source>
</evidence>
<evidence type="ECO:0000256" key="1">
    <source>
        <dbReference type="SAM" id="MobiDB-lite"/>
    </source>
</evidence>
<dbReference type="PANTHER" id="PTHR33116:SF78">
    <property type="entry name" value="OS12G0587133 PROTEIN"/>
    <property type="match status" value="1"/>
</dbReference>
<feature type="region of interest" description="Disordered" evidence="1">
    <location>
        <begin position="289"/>
        <end position="323"/>
    </location>
</feature>
<proteinExistence type="predicted"/>
<feature type="compositionally biased region" description="Polar residues" evidence="1">
    <location>
        <begin position="289"/>
        <end position="298"/>
    </location>
</feature>
<gene>
    <name evidence="3" type="ORF">SVIM_LOCUS291791</name>
</gene>